<evidence type="ECO:0000313" key="1">
    <source>
        <dbReference type="EMBL" id="KAK2549474.1"/>
    </source>
</evidence>
<dbReference type="Proteomes" id="UP001249851">
    <property type="component" value="Unassembled WGS sequence"/>
</dbReference>
<sequence>MFSHPSAVPRLIDKPGYRPPSESWGAARNRLRHLHVFVRRCSFHRIKGSYDKRENVRRNERLNFRLLRSDRSVTLVIEVLISTRG</sequence>
<reference evidence="1" key="2">
    <citation type="journal article" date="2023" name="Science">
        <title>Genomic signatures of disease resistance in endangered staghorn corals.</title>
        <authorList>
            <person name="Vollmer S.V."/>
            <person name="Selwyn J.D."/>
            <person name="Despard B.A."/>
            <person name="Roesel C.L."/>
        </authorList>
    </citation>
    <scope>NUCLEOTIDE SEQUENCE</scope>
    <source>
        <strain evidence="1">K2</strain>
    </source>
</reference>
<proteinExistence type="predicted"/>
<reference evidence="1" key="1">
    <citation type="journal article" date="2023" name="G3 (Bethesda)">
        <title>Whole genome assembly and annotation of the endangered Caribbean coral Acropora cervicornis.</title>
        <authorList>
            <person name="Selwyn J.D."/>
            <person name="Vollmer S.V."/>
        </authorList>
    </citation>
    <scope>NUCLEOTIDE SEQUENCE</scope>
    <source>
        <strain evidence="1">K2</strain>
    </source>
</reference>
<keyword evidence="2" id="KW-1185">Reference proteome</keyword>
<evidence type="ECO:0000313" key="2">
    <source>
        <dbReference type="Proteomes" id="UP001249851"/>
    </source>
</evidence>
<protein>
    <submittedName>
        <fullName evidence="1">Uncharacterized protein</fullName>
    </submittedName>
</protein>
<dbReference type="EMBL" id="JARQWQ010000125">
    <property type="protein sequence ID" value="KAK2549474.1"/>
    <property type="molecule type" value="Genomic_DNA"/>
</dbReference>
<accession>A0AAD9PV22</accession>
<gene>
    <name evidence="1" type="ORF">P5673_030015</name>
</gene>
<name>A0AAD9PV22_ACRCE</name>
<organism evidence="1 2">
    <name type="scientific">Acropora cervicornis</name>
    <name type="common">Staghorn coral</name>
    <dbReference type="NCBI Taxonomy" id="6130"/>
    <lineage>
        <taxon>Eukaryota</taxon>
        <taxon>Metazoa</taxon>
        <taxon>Cnidaria</taxon>
        <taxon>Anthozoa</taxon>
        <taxon>Hexacorallia</taxon>
        <taxon>Scleractinia</taxon>
        <taxon>Astrocoeniina</taxon>
        <taxon>Acroporidae</taxon>
        <taxon>Acropora</taxon>
    </lineage>
</organism>
<dbReference type="AlphaFoldDB" id="A0AAD9PV22"/>
<comment type="caution">
    <text evidence="1">The sequence shown here is derived from an EMBL/GenBank/DDBJ whole genome shotgun (WGS) entry which is preliminary data.</text>
</comment>